<dbReference type="AlphaFoldDB" id="A0A1L3GRK8"/>
<sequence>MKNLLSYPLLIPLALFLGLAPVHPQPHLVEKLGMLMEGALKKPIDIFDLAWHTWPFALLIVRLGKDAKRTK</sequence>
<evidence type="ECO:0000313" key="2">
    <source>
        <dbReference type="EMBL" id="APG28574.1"/>
    </source>
</evidence>
<dbReference type="KEGG" id="pef:A7E78_12405"/>
<dbReference type="EMBL" id="CP015519">
    <property type="protein sequence ID" value="APG28574.1"/>
    <property type="molecule type" value="Genomic_DNA"/>
</dbReference>
<dbReference type="Proteomes" id="UP000182517">
    <property type="component" value="Chromosome"/>
</dbReference>
<evidence type="ECO:0000313" key="3">
    <source>
        <dbReference type="Proteomes" id="UP000182517"/>
    </source>
</evidence>
<keyword evidence="3" id="KW-1185">Reference proteome</keyword>
<organism evidence="2 3">
    <name type="scientific">Syntrophotalea acetylenivorans</name>
    <dbReference type="NCBI Taxonomy" id="1842532"/>
    <lineage>
        <taxon>Bacteria</taxon>
        <taxon>Pseudomonadati</taxon>
        <taxon>Thermodesulfobacteriota</taxon>
        <taxon>Desulfuromonadia</taxon>
        <taxon>Desulfuromonadales</taxon>
        <taxon>Syntrophotaleaceae</taxon>
        <taxon>Syntrophotalea</taxon>
    </lineage>
</organism>
<keyword evidence="1" id="KW-0812">Transmembrane</keyword>
<gene>
    <name evidence="2" type="ORF">A7E78_12405</name>
</gene>
<keyword evidence="1" id="KW-1133">Transmembrane helix</keyword>
<accession>A0A1L3GRK8</accession>
<reference evidence="2 3" key="1">
    <citation type="journal article" date="2017" name="Genome Announc.">
        <title>Complete Genome Sequences of Two Acetylene-Fermenting Pelobacter acetylenicus Strains.</title>
        <authorList>
            <person name="Sutton J.M."/>
            <person name="Baesman S.M."/>
            <person name="Fierst J.L."/>
            <person name="Poret-Peterson A.T."/>
            <person name="Oremland R.S."/>
            <person name="Dunlap D.S."/>
            <person name="Akob D.M."/>
        </authorList>
    </citation>
    <scope>NUCLEOTIDE SEQUENCE [LARGE SCALE GENOMIC DNA]</scope>
    <source>
        <strain evidence="2 3">SFB93</strain>
    </source>
</reference>
<feature type="transmembrane region" description="Helical" evidence="1">
    <location>
        <begin position="48"/>
        <end position="64"/>
    </location>
</feature>
<protein>
    <recommendedName>
        <fullName evidence="4">RND transporter</fullName>
    </recommendedName>
</protein>
<evidence type="ECO:0000256" key="1">
    <source>
        <dbReference type="SAM" id="Phobius"/>
    </source>
</evidence>
<evidence type="ECO:0008006" key="4">
    <source>
        <dbReference type="Google" id="ProtNLM"/>
    </source>
</evidence>
<name>A0A1L3GRK8_9BACT</name>
<keyword evidence="1" id="KW-0472">Membrane</keyword>
<proteinExistence type="predicted"/>